<feature type="transmembrane region" description="Helical" evidence="1">
    <location>
        <begin position="28"/>
        <end position="47"/>
    </location>
</feature>
<evidence type="ECO:0000313" key="3">
    <source>
        <dbReference type="Proteomes" id="UP000789704"/>
    </source>
</evidence>
<gene>
    <name evidence="2" type="ORF">LMG31841_05467</name>
</gene>
<name>A0A9N8S2R3_9BURK</name>
<proteinExistence type="predicted"/>
<dbReference type="RefSeq" id="WP_228883594.1">
    <property type="nucleotide sequence ID" value="NZ_CAJQYX010000011.1"/>
</dbReference>
<dbReference type="Pfam" id="PF11752">
    <property type="entry name" value="DUF3309"/>
    <property type="match status" value="1"/>
</dbReference>
<keyword evidence="1" id="KW-0472">Membrane</keyword>
<evidence type="ECO:0000256" key="1">
    <source>
        <dbReference type="SAM" id="Phobius"/>
    </source>
</evidence>
<keyword evidence="1" id="KW-0812">Transmembrane</keyword>
<protein>
    <submittedName>
        <fullName evidence="2">Uncharacterized protein</fullName>
    </submittedName>
</protein>
<dbReference type="EMBL" id="CAJQZC010000015">
    <property type="protein sequence ID" value="CAG4925243.1"/>
    <property type="molecule type" value="Genomic_DNA"/>
</dbReference>
<keyword evidence="3" id="KW-1185">Reference proteome</keyword>
<organism evidence="2 3">
    <name type="scientific">Paraburkholderia saeva</name>
    <dbReference type="NCBI Taxonomy" id="2777537"/>
    <lineage>
        <taxon>Bacteria</taxon>
        <taxon>Pseudomonadati</taxon>
        <taxon>Pseudomonadota</taxon>
        <taxon>Betaproteobacteria</taxon>
        <taxon>Burkholderiales</taxon>
        <taxon>Burkholderiaceae</taxon>
        <taxon>Paraburkholderia</taxon>
    </lineage>
</organism>
<reference evidence="2" key="1">
    <citation type="submission" date="2021-04" db="EMBL/GenBank/DDBJ databases">
        <authorList>
            <person name="Vanwijnsberghe S."/>
        </authorList>
    </citation>
    <scope>NUCLEOTIDE SEQUENCE</scope>
    <source>
        <strain evidence="2">LMG 31841</strain>
    </source>
</reference>
<keyword evidence="1" id="KW-1133">Transmembrane helix</keyword>
<dbReference type="AlphaFoldDB" id="A0A9N8S2R3"/>
<dbReference type="Proteomes" id="UP000789704">
    <property type="component" value="Unassembled WGS sequence"/>
</dbReference>
<accession>A0A9N8S2R3</accession>
<comment type="caution">
    <text evidence="2">The sequence shown here is derived from an EMBL/GenBank/DDBJ whole genome shotgun (WGS) entry which is preliminary data.</text>
</comment>
<dbReference type="InterPro" id="IPR021738">
    <property type="entry name" value="DUF3309"/>
</dbReference>
<sequence>MSMGVPVLIALVVLLVAALPPWPHSCSQGYLPTGMPGVIMAAIRVLVLMGKM</sequence>
<evidence type="ECO:0000313" key="2">
    <source>
        <dbReference type="EMBL" id="CAG4925243.1"/>
    </source>
</evidence>